<evidence type="ECO:0000313" key="1">
    <source>
        <dbReference type="EMBL" id="KAF9069862.1"/>
    </source>
</evidence>
<dbReference type="AlphaFoldDB" id="A0A9P5PVE5"/>
<dbReference type="EMBL" id="JADNRY010000046">
    <property type="protein sequence ID" value="KAF9069862.1"/>
    <property type="molecule type" value="Genomic_DNA"/>
</dbReference>
<name>A0A9P5PVE5_9AGAR</name>
<organism evidence="1 2">
    <name type="scientific">Rhodocollybia butyracea</name>
    <dbReference type="NCBI Taxonomy" id="206335"/>
    <lineage>
        <taxon>Eukaryota</taxon>
        <taxon>Fungi</taxon>
        <taxon>Dikarya</taxon>
        <taxon>Basidiomycota</taxon>
        <taxon>Agaricomycotina</taxon>
        <taxon>Agaricomycetes</taxon>
        <taxon>Agaricomycetidae</taxon>
        <taxon>Agaricales</taxon>
        <taxon>Marasmiineae</taxon>
        <taxon>Omphalotaceae</taxon>
        <taxon>Rhodocollybia</taxon>
    </lineage>
</organism>
<proteinExistence type="predicted"/>
<evidence type="ECO:0000313" key="2">
    <source>
        <dbReference type="Proteomes" id="UP000772434"/>
    </source>
</evidence>
<accession>A0A9P5PVE5</accession>
<sequence length="322" mass="36907">MASYLFANRTISTRIHRWHLQLVQAACISTQSSAQKQSTKIILFPRGPQRRENAEKARALEEARVLAIPRVLEEVLSTLTPRAREVFTMVTTSGLTIEEMCVKLRPPPDKPLHSASVVSHVWKVLTRAPRSADEEQALYHAVGGKSGLAEFTKRGDPYHWAYHNAYQSYTTRRSECQALANRHKEYKDFFSSIVKGEVDAADWHERRKAIFEYSIALKKVPRAILSHLIKKEGLAKASEDELSHLAKRGIIHRPPVPTIGKVDEEADRRTREVLKIVRDMALYYEIGEVEDRWTREVDDDNCESSYLRMEYQVEVVVLKIDG</sequence>
<protein>
    <submittedName>
        <fullName evidence="1">Uncharacterized protein</fullName>
    </submittedName>
</protein>
<reference evidence="1" key="1">
    <citation type="submission" date="2020-11" db="EMBL/GenBank/DDBJ databases">
        <authorList>
            <consortium name="DOE Joint Genome Institute"/>
            <person name="Ahrendt S."/>
            <person name="Riley R."/>
            <person name="Andreopoulos W."/>
            <person name="Labutti K."/>
            <person name="Pangilinan J."/>
            <person name="Ruiz-Duenas F.J."/>
            <person name="Barrasa J.M."/>
            <person name="Sanchez-Garcia M."/>
            <person name="Camarero S."/>
            <person name="Miyauchi S."/>
            <person name="Serrano A."/>
            <person name="Linde D."/>
            <person name="Babiker R."/>
            <person name="Drula E."/>
            <person name="Ayuso-Fernandez I."/>
            <person name="Pacheco R."/>
            <person name="Padilla G."/>
            <person name="Ferreira P."/>
            <person name="Barriuso J."/>
            <person name="Kellner H."/>
            <person name="Castanera R."/>
            <person name="Alfaro M."/>
            <person name="Ramirez L."/>
            <person name="Pisabarro A.G."/>
            <person name="Kuo A."/>
            <person name="Tritt A."/>
            <person name="Lipzen A."/>
            <person name="He G."/>
            <person name="Yan M."/>
            <person name="Ng V."/>
            <person name="Cullen D."/>
            <person name="Martin F."/>
            <person name="Rosso M.-N."/>
            <person name="Henrissat B."/>
            <person name="Hibbett D."/>
            <person name="Martinez A.T."/>
            <person name="Grigoriev I.V."/>
        </authorList>
    </citation>
    <scope>NUCLEOTIDE SEQUENCE</scope>
    <source>
        <strain evidence="1">AH 40177</strain>
    </source>
</reference>
<keyword evidence="2" id="KW-1185">Reference proteome</keyword>
<dbReference type="Proteomes" id="UP000772434">
    <property type="component" value="Unassembled WGS sequence"/>
</dbReference>
<gene>
    <name evidence="1" type="ORF">BDP27DRAFT_1420539</name>
</gene>
<comment type="caution">
    <text evidence="1">The sequence shown here is derived from an EMBL/GenBank/DDBJ whole genome shotgun (WGS) entry which is preliminary data.</text>
</comment>